<keyword evidence="3" id="KW-1185">Reference proteome</keyword>
<feature type="domain" description="Fungal-type protein kinase" evidence="1">
    <location>
        <begin position="1"/>
        <end position="65"/>
    </location>
</feature>
<dbReference type="OrthoDB" id="5584477at2759"/>
<gene>
    <name evidence="2" type="ORF">DXG03_002488</name>
</gene>
<feature type="domain" description="Fungal-type protein kinase" evidence="1">
    <location>
        <begin position="66"/>
        <end position="193"/>
    </location>
</feature>
<protein>
    <recommendedName>
        <fullName evidence="1">Fungal-type protein kinase domain-containing protein</fullName>
    </recommendedName>
</protein>
<name>A0A9P7G5Q3_9AGAR</name>
<evidence type="ECO:0000259" key="1">
    <source>
        <dbReference type="Pfam" id="PF17667"/>
    </source>
</evidence>
<dbReference type="Proteomes" id="UP000775547">
    <property type="component" value="Unassembled WGS sequence"/>
</dbReference>
<proteinExistence type="predicted"/>
<sequence>MFDRVGIVHSDFFSVNDQKDDFLRIIVGLMFCEDDYIGYDPTIIPSAGHTFRIQVGEHNYRTLELLHQIEVVVKDVWADTSFPYPEDYFLDKAKEHGIRDILEVTQAVDVQGQSDDTNRHVRDQLGARPENCAHRRYVTRSCGIPITEFRDKNELMQVAAFYSANTAAYGIFPVYERLVQAGLLHRDISGNSMSILRRFEGLMSLLPPYFSDLAPCHRELRKAIFLNDDPLTHATMIGILKKCTDATLTEDFPPVKSRSGSQTF</sequence>
<reference evidence="2" key="1">
    <citation type="submission" date="2020-07" db="EMBL/GenBank/DDBJ databases">
        <authorList>
            <person name="Nieuwenhuis M."/>
            <person name="Van De Peppel L.J.J."/>
        </authorList>
    </citation>
    <scope>NUCLEOTIDE SEQUENCE</scope>
    <source>
        <strain evidence="2">AP01</strain>
        <tissue evidence="2">Mycelium</tissue>
    </source>
</reference>
<reference evidence="2" key="2">
    <citation type="submission" date="2021-10" db="EMBL/GenBank/DDBJ databases">
        <title>Phylogenomics reveals ancestral predisposition of the termite-cultivated fungus Termitomyces towards a domesticated lifestyle.</title>
        <authorList>
            <person name="Auxier B."/>
            <person name="Grum-Grzhimaylo A."/>
            <person name="Cardenas M.E."/>
            <person name="Lodge J.D."/>
            <person name="Laessoe T."/>
            <person name="Pedersen O."/>
            <person name="Smith M.E."/>
            <person name="Kuyper T.W."/>
            <person name="Franco-Molano E.A."/>
            <person name="Baroni T.J."/>
            <person name="Aanen D.K."/>
        </authorList>
    </citation>
    <scope>NUCLEOTIDE SEQUENCE</scope>
    <source>
        <strain evidence="2">AP01</strain>
        <tissue evidence="2">Mycelium</tissue>
    </source>
</reference>
<organism evidence="2 3">
    <name type="scientific">Asterophora parasitica</name>
    <dbReference type="NCBI Taxonomy" id="117018"/>
    <lineage>
        <taxon>Eukaryota</taxon>
        <taxon>Fungi</taxon>
        <taxon>Dikarya</taxon>
        <taxon>Basidiomycota</taxon>
        <taxon>Agaricomycotina</taxon>
        <taxon>Agaricomycetes</taxon>
        <taxon>Agaricomycetidae</taxon>
        <taxon>Agaricales</taxon>
        <taxon>Tricholomatineae</taxon>
        <taxon>Lyophyllaceae</taxon>
        <taxon>Asterophora</taxon>
    </lineage>
</organism>
<dbReference type="InterPro" id="IPR040976">
    <property type="entry name" value="Pkinase_fungal"/>
</dbReference>
<dbReference type="Pfam" id="PF17667">
    <property type="entry name" value="Pkinase_fungal"/>
    <property type="match status" value="2"/>
</dbReference>
<evidence type="ECO:0000313" key="3">
    <source>
        <dbReference type="Proteomes" id="UP000775547"/>
    </source>
</evidence>
<accession>A0A9P7G5Q3</accession>
<comment type="caution">
    <text evidence="2">The sequence shown here is derived from an EMBL/GenBank/DDBJ whole genome shotgun (WGS) entry which is preliminary data.</text>
</comment>
<evidence type="ECO:0000313" key="2">
    <source>
        <dbReference type="EMBL" id="KAG5642618.1"/>
    </source>
</evidence>
<dbReference type="EMBL" id="JABCKV010000171">
    <property type="protein sequence ID" value="KAG5642618.1"/>
    <property type="molecule type" value="Genomic_DNA"/>
</dbReference>
<dbReference type="AlphaFoldDB" id="A0A9P7G5Q3"/>